<dbReference type="PANTHER" id="PTHR15032">
    <property type="entry name" value="N-ACYL-PHOSPHATIDYLETHANOLAMINE-HYDROLYZING PHOSPHOLIPASE D"/>
    <property type="match status" value="1"/>
</dbReference>
<keyword evidence="4" id="KW-1185">Reference proteome</keyword>
<dbReference type="Pfam" id="PF12706">
    <property type="entry name" value="Lactamase_B_2"/>
    <property type="match status" value="1"/>
</dbReference>
<dbReference type="OrthoDB" id="9805728at2"/>
<dbReference type="PIRSF" id="PIRSF038896">
    <property type="entry name" value="NAPE-PLD"/>
    <property type="match status" value="1"/>
</dbReference>
<comment type="caution">
    <text evidence="3">The sequence shown here is derived from an EMBL/GenBank/DDBJ whole genome shotgun (WGS) entry which is preliminary data.</text>
</comment>
<dbReference type="PANTHER" id="PTHR15032:SF4">
    <property type="entry name" value="N-ACYL-PHOSPHATIDYLETHANOLAMINE-HYDROLYZING PHOSPHOLIPASE D"/>
    <property type="match status" value="1"/>
</dbReference>
<dbReference type="AlphaFoldDB" id="A0A163CSW8"/>
<dbReference type="GO" id="GO:0005737">
    <property type="term" value="C:cytoplasm"/>
    <property type="evidence" value="ECO:0007669"/>
    <property type="project" value="TreeGrafter"/>
</dbReference>
<gene>
    <name evidence="3" type="ORF">AWE51_02945</name>
</gene>
<keyword evidence="1" id="KW-0812">Transmembrane</keyword>
<dbReference type="InterPro" id="IPR036866">
    <property type="entry name" value="RibonucZ/Hydroxyglut_hydro"/>
</dbReference>
<evidence type="ECO:0000259" key="2">
    <source>
        <dbReference type="Pfam" id="PF12706"/>
    </source>
</evidence>
<keyword evidence="1" id="KW-0472">Membrane</keyword>
<organism evidence="3 4">
    <name type="scientific">Aquimarina aggregata</name>
    <dbReference type="NCBI Taxonomy" id="1642818"/>
    <lineage>
        <taxon>Bacteria</taxon>
        <taxon>Pseudomonadati</taxon>
        <taxon>Bacteroidota</taxon>
        <taxon>Flavobacteriia</taxon>
        <taxon>Flavobacteriales</taxon>
        <taxon>Flavobacteriaceae</taxon>
        <taxon>Aquimarina</taxon>
    </lineage>
</organism>
<dbReference type="InterPro" id="IPR024884">
    <property type="entry name" value="NAPE-PLD"/>
</dbReference>
<sequence length="373" mass="43030">MIISIGVIITVLIVVIVLFINLSPEFGGKATDEQKAFYKTSENYKDDRFVNKHKVKLDMSLRDMGKSLVGYFSPQPKTIPKEELPVSKIDSTNIAEYNDKTRLIWFGHSTFLVQIDHKNILIDPMFGDVPAPHPMLGSKRFSKELPIEIEKIPKIDAVLISHDHYDHLDYGSIKKLKNKVKMFYTPLGVGVHLQKWGLEKERIIELDWWQDISLEGLRFICTPAQHFSGRGLTDRTKTLWSSWIIKSDNENIFFSGDSGYDDHFKEIGEKFGPFDFAMIECGQYNELWPDVHMFPEETAQAGLDIRARKIMPIHWGAFKLAMHSWTDPIERVTKTAKELNIDIIVPKIGESIFLKENDSIDTTVNDKWWQTLE</sequence>
<protein>
    <recommendedName>
        <fullName evidence="2">Metallo-beta-lactamase domain-containing protein</fullName>
    </recommendedName>
</protein>
<reference evidence="3 4" key="1">
    <citation type="submission" date="2016-01" db="EMBL/GenBank/DDBJ databases">
        <title>The draft genome sequence of Aquimarina sp. RZW4-3-2.</title>
        <authorList>
            <person name="Wang Y."/>
        </authorList>
    </citation>
    <scope>NUCLEOTIDE SEQUENCE [LARGE SCALE GENOMIC DNA]</scope>
    <source>
        <strain evidence="3 4">RZW4-3-2</strain>
    </source>
</reference>
<dbReference type="InterPro" id="IPR001279">
    <property type="entry name" value="Metallo-B-lactamas"/>
</dbReference>
<feature type="domain" description="Metallo-beta-lactamase" evidence="2">
    <location>
        <begin position="119"/>
        <end position="315"/>
    </location>
</feature>
<dbReference type="Proteomes" id="UP000076715">
    <property type="component" value="Unassembled WGS sequence"/>
</dbReference>
<dbReference type="GO" id="GO:0008270">
    <property type="term" value="F:zinc ion binding"/>
    <property type="evidence" value="ECO:0007669"/>
    <property type="project" value="InterPro"/>
</dbReference>
<dbReference type="EMBL" id="LQRT01000002">
    <property type="protein sequence ID" value="KZS42732.1"/>
    <property type="molecule type" value="Genomic_DNA"/>
</dbReference>
<dbReference type="STRING" id="1642818.AWE51_02945"/>
<keyword evidence="1" id="KW-1133">Transmembrane helix</keyword>
<evidence type="ECO:0000256" key="1">
    <source>
        <dbReference type="SAM" id="Phobius"/>
    </source>
</evidence>
<dbReference type="SUPFAM" id="SSF56281">
    <property type="entry name" value="Metallo-hydrolase/oxidoreductase"/>
    <property type="match status" value="1"/>
</dbReference>
<proteinExistence type="predicted"/>
<accession>A0A163CSW8</accession>
<evidence type="ECO:0000313" key="3">
    <source>
        <dbReference type="EMBL" id="KZS42732.1"/>
    </source>
</evidence>
<dbReference type="Gene3D" id="3.60.15.10">
    <property type="entry name" value="Ribonuclease Z/Hydroxyacylglutathione hydrolase-like"/>
    <property type="match status" value="1"/>
</dbReference>
<feature type="transmembrane region" description="Helical" evidence="1">
    <location>
        <begin position="5"/>
        <end position="22"/>
    </location>
</feature>
<name>A0A163CSW8_9FLAO</name>
<evidence type="ECO:0000313" key="4">
    <source>
        <dbReference type="Proteomes" id="UP000076715"/>
    </source>
</evidence>
<dbReference type="GO" id="GO:0070290">
    <property type="term" value="F:N-acylphosphatidylethanolamine-specific phospholipase D activity"/>
    <property type="evidence" value="ECO:0007669"/>
    <property type="project" value="InterPro"/>
</dbReference>